<proteinExistence type="predicted"/>
<organism evidence="1 2">
    <name type="scientific">Enterococcus hirae</name>
    <dbReference type="NCBI Taxonomy" id="1354"/>
    <lineage>
        <taxon>Bacteria</taxon>
        <taxon>Bacillati</taxon>
        <taxon>Bacillota</taxon>
        <taxon>Bacilli</taxon>
        <taxon>Lactobacillales</taxon>
        <taxon>Enterococcaceae</taxon>
        <taxon>Enterococcus</taxon>
    </lineage>
</organism>
<reference evidence="1 2" key="1">
    <citation type="submission" date="2015-06" db="EMBL/GenBank/DDBJ databases">
        <title>The Genome Sequence of Enterococcus hirae 88EA1.</title>
        <authorList>
            <consortium name="The Broad Institute Genomics Platform"/>
            <consortium name="The Broad Institute Genome Sequencing Center for Infectious Disease"/>
            <person name="Earl A.M."/>
            <person name="Van Tyne D."/>
            <person name="Lebreton F."/>
            <person name="Saavedra J.T."/>
            <person name="Gilmore M.S."/>
            <person name="Manson McGuire A."/>
            <person name="Clock S."/>
            <person name="Crupain M."/>
            <person name="Rangan U."/>
            <person name="Young S."/>
            <person name="Abouelleil A."/>
            <person name="Cao P."/>
            <person name="Chapman S.B."/>
            <person name="Griggs A."/>
            <person name="Priest M."/>
            <person name="Shea T."/>
            <person name="Wortman J."/>
            <person name="Nusbaum C."/>
            <person name="Birren B."/>
        </authorList>
    </citation>
    <scope>NUCLEOTIDE SEQUENCE [LARGE SCALE GENOMIC DNA]</scope>
    <source>
        <strain evidence="1 2">88EA1</strain>
    </source>
</reference>
<evidence type="ECO:0000313" key="2">
    <source>
        <dbReference type="Proteomes" id="UP000253498"/>
    </source>
</evidence>
<evidence type="ECO:0000313" key="1">
    <source>
        <dbReference type="EMBL" id="RBT66017.1"/>
    </source>
</evidence>
<dbReference type="RefSeq" id="WP_010720549.1">
    <property type="nucleotide sequence ID" value="NZ_BSWT01000003.1"/>
</dbReference>
<comment type="caution">
    <text evidence="1">The sequence shown here is derived from an EMBL/GenBank/DDBJ whole genome shotgun (WGS) entry which is preliminary data.</text>
</comment>
<name>A0AB37I6V6_ENTHR</name>
<dbReference type="Proteomes" id="UP000253498">
    <property type="component" value="Unassembled WGS sequence"/>
</dbReference>
<dbReference type="EMBL" id="LESJ01000012">
    <property type="protein sequence ID" value="RBT66017.1"/>
    <property type="molecule type" value="Genomic_DNA"/>
</dbReference>
<gene>
    <name evidence="1" type="ORF">EB03_02877</name>
</gene>
<sequence>MNNQESNLYPVKDLLLEEKDYNFYAYSRDIIKSRVSRKLRKKKNGIIETEYCYCLPDNVIKSQPNYQKQLPNARYIKNLCILDDQKNVIQEVPILRVIQSRSGALNFGIDRQAFTENLMKQTIKDK</sequence>
<protein>
    <submittedName>
        <fullName evidence="1">Uncharacterized protein</fullName>
    </submittedName>
</protein>
<accession>A0AB37I6V6</accession>
<dbReference type="AlphaFoldDB" id="A0AB37I6V6"/>